<dbReference type="EMBL" id="ML735687">
    <property type="protein sequence ID" value="KAE8423915.1"/>
    <property type="molecule type" value="Genomic_DNA"/>
</dbReference>
<evidence type="ECO:0000313" key="1">
    <source>
        <dbReference type="EMBL" id="KAE8423915.1"/>
    </source>
</evidence>
<reference evidence="1 2" key="1">
    <citation type="submission" date="2019-04" db="EMBL/GenBank/DDBJ databases">
        <authorList>
            <consortium name="DOE Joint Genome Institute"/>
            <person name="Mondo S."/>
            <person name="Kjaerbolling I."/>
            <person name="Vesth T."/>
            <person name="Frisvad J.C."/>
            <person name="Nybo J.L."/>
            <person name="Theobald S."/>
            <person name="Kildgaard S."/>
            <person name="Isbrandt T."/>
            <person name="Kuo A."/>
            <person name="Sato A."/>
            <person name="Lyhne E.K."/>
            <person name="Kogle M.E."/>
            <person name="Wiebenga A."/>
            <person name="Kun R.S."/>
            <person name="Lubbers R.J."/>
            <person name="Makela M.R."/>
            <person name="Barry K."/>
            <person name="Chovatia M."/>
            <person name="Clum A."/>
            <person name="Daum C."/>
            <person name="Haridas S."/>
            <person name="He G."/>
            <person name="LaButti K."/>
            <person name="Lipzen A."/>
            <person name="Riley R."/>
            <person name="Salamov A."/>
            <person name="Simmons B.A."/>
            <person name="Magnuson J.K."/>
            <person name="Henrissat B."/>
            <person name="Mortensen U.H."/>
            <person name="Larsen T.O."/>
            <person name="Devries R.P."/>
            <person name="Grigoriev I.V."/>
            <person name="Machida M."/>
            <person name="Baker S.E."/>
            <person name="Andersen M.R."/>
            <person name="Cantor M.N."/>
            <person name="Hua S.X."/>
        </authorList>
    </citation>
    <scope>NUCLEOTIDE SEQUENCE [LARGE SCALE GENOMIC DNA]</scope>
    <source>
        <strain evidence="1 2">CBS 117616</strain>
    </source>
</reference>
<dbReference type="Proteomes" id="UP000325395">
    <property type="component" value="Unassembled WGS sequence"/>
</dbReference>
<organism evidence="1 2">
    <name type="scientific">Aspergillus pseudocaelatus</name>
    <dbReference type="NCBI Taxonomy" id="1825620"/>
    <lineage>
        <taxon>Eukaryota</taxon>
        <taxon>Fungi</taxon>
        <taxon>Dikarya</taxon>
        <taxon>Ascomycota</taxon>
        <taxon>Pezizomycotina</taxon>
        <taxon>Eurotiomycetes</taxon>
        <taxon>Eurotiomycetidae</taxon>
        <taxon>Eurotiales</taxon>
        <taxon>Aspergillaceae</taxon>
        <taxon>Aspergillus</taxon>
        <taxon>Aspergillus subgen. Circumdati</taxon>
    </lineage>
</organism>
<keyword evidence="2" id="KW-1185">Reference proteome</keyword>
<accession>A0ABQ6X3N7</accession>
<gene>
    <name evidence="1" type="ORF">BDV36DRAFT_242372</name>
</gene>
<protein>
    <submittedName>
        <fullName evidence="1">Uncharacterized protein</fullName>
    </submittedName>
</protein>
<sequence length="89" mass="10038">MAIFIKRQSMFRFIGSPVIYGSQASTPNALSMRECLYYFAGISGTAELEIPYRERRGYSCKCSISSGMGQCLEHDAWIPVIVHKRNNPV</sequence>
<name>A0ABQ6X3N7_9EURO</name>
<proteinExistence type="predicted"/>
<evidence type="ECO:0000313" key="2">
    <source>
        <dbReference type="Proteomes" id="UP000325395"/>
    </source>
</evidence>